<reference evidence="2 3" key="1">
    <citation type="submission" date="2017-04" db="EMBL/GenBank/DDBJ databases">
        <title>Complete Genome Sequence of Bacillus thuringiensis type Strain ATCC 10792.</title>
        <authorList>
            <person name="Oh D.-H."/>
            <person name="Park B.-J."/>
            <person name="Shuai W."/>
            <person name="Chelliah R."/>
        </authorList>
    </citation>
    <scope>NUCLEOTIDE SEQUENCE [LARGE SCALE GENOMIC DNA]</scope>
    <source>
        <strain evidence="2 3">ATCC 10792</strain>
        <plasmid evidence="2 3">poh1</plasmid>
    </source>
</reference>
<feature type="domain" description="DUF7852" evidence="1">
    <location>
        <begin position="46"/>
        <end position="273"/>
    </location>
</feature>
<evidence type="ECO:0000313" key="3">
    <source>
        <dbReference type="Proteomes" id="UP000194143"/>
    </source>
</evidence>
<name>A0A1W6WXS5_BACTU</name>
<evidence type="ECO:0000259" key="1">
    <source>
        <dbReference type="Pfam" id="PF25250"/>
    </source>
</evidence>
<protein>
    <recommendedName>
        <fullName evidence="1">DUF7852 domain-containing protein</fullName>
    </recommendedName>
</protein>
<organism evidence="2 3">
    <name type="scientific">Bacillus thuringiensis</name>
    <dbReference type="NCBI Taxonomy" id="1428"/>
    <lineage>
        <taxon>Bacteria</taxon>
        <taxon>Bacillati</taxon>
        <taxon>Bacillota</taxon>
        <taxon>Bacilli</taxon>
        <taxon>Bacillales</taxon>
        <taxon>Bacillaceae</taxon>
        <taxon>Bacillus</taxon>
        <taxon>Bacillus cereus group</taxon>
    </lineage>
</organism>
<proteinExistence type="predicted"/>
<dbReference type="NCBIfam" id="NF045793">
    <property type="entry name" value="BC_2427_fam"/>
    <property type="match status" value="1"/>
</dbReference>
<accession>A0A1W6WXS5</accession>
<keyword evidence="3" id="KW-1185">Reference proteome</keyword>
<dbReference type="Proteomes" id="UP000194143">
    <property type="component" value="Plasmid poh1"/>
</dbReference>
<dbReference type="Pfam" id="PF25250">
    <property type="entry name" value="DUF7852"/>
    <property type="match status" value="1"/>
</dbReference>
<dbReference type="RefSeq" id="WP_003292357.1">
    <property type="nucleotide sequence ID" value="NZ_CP021062.1"/>
</dbReference>
<sequence>MMMNKPWRGKGMGHKIYKIKELNIHDNLSQKVKKEEKLISKSAIGSSVRSMIVKTPFSIISEVCNFRRIPNINEKNQEEFVFRNEENKSRRELEAKLLNTVYNYYGEIYCRLVSSNLHEKRVLLEYPTQKAMGTIEDDGIETALWVPIHSVELDKKSKVELNNYIIAKLPVEIGKYKTEISIRENVVFREKVMGIKEVSQDIVLTKNEILLPQKIKTGQNLVIVENGSLFIEGYILQCIEYIIEEGTFCENVYQLMQSIVLELVVQILQEQEVRVEIT</sequence>
<dbReference type="AlphaFoldDB" id="A0A1W6WXS5"/>
<dbReference type="InterPro" id="IPR057174">
    <property type="entry name" value="DUF7852"/>
</dbReference>
<dbReference type="GeneID" id="67469954"/>
<keyword evidence="2" id="KW-0614">Plasmid</keyword>
<gene>
    <name evidence="2" type="ORF">CAB88_30560</name>
</gene>
<evidence type="ECO:0000313" key="2">
    <source>
        <dbReference type="EMBL" id="ARP61360.1"/>
    </source>
</evidence>
<geneLocation type="plasmid" evidence="2 3">
    <name>poh1</name>
</geneLocation>
<dbReference type="EMBL" id="CP021062">
    <property type="protein sequence ID" value="ARP61360.1"/>
    <property type="molecule type" value="Genomic_DNA"/>
</dbReference>